<dbReference type="GO" id="GO:0005975">
    <property type="term" value="P:carbohydrate metabolic process"/>
    <property type="evidence" value="ECO:0007669"/>
    <property type="project" value="InterPro"/>
</dbReference>
<accession>X0XE49</accession>
<gene>
    <name evidence="2" type="ORF">S01H1_62496</name>
</gene>
<feature type="domain" description="Glycoside hydrolase family 29 N-terminal" evidence="1">
    <location>
        <begin position="34"/>
        <end position="58"/>
    </location>
</feature>
<sequence>MNRNSTGIVLSMLVYSVVCMVSAQEPAPVGATEKDYQWWREARFGIFVHWGPGAFVHRNSLSWERPSNGRPPYNELGYMA</sequence>
<protein>
    <recommendedName>
        <fullName evidence="1">Glycoside hydrolase family 29 N-terminal domain-containing protein</fullName>
    </recommendedName>
</protein>
<name>X0XE49_9ZZZZ</name>
<reference evidence="2" key="1">
    <citation type="journal article" date="2014" name="Front. Microbiol.">
        <title>High frequency of phylogenetically diverse reductive dehalogenase-homologous genes in deep subseafloor sedimentary metagenomes.</title>
        <authorList>
            <person name="Kawai M."/>
            <person name="Futagami T."/>
            <person name="Toyoda A."/>
            <person name="Takaki Y."/>
            <person name="Nishi S."/>
            <person name="Hori S."/>
            <person name="Arai W."/>
            <person name="Tsubouchi T."/>
            <person name="Morono Y."/>
            <person name="Uchiyama I."/>
            <person name="Ito T."/>
            <person name="Fujiyama A."/>
            <person name="Inagaki F."/>
            <person name="Takami H."/>
        </authorList>
    </citation>
    <scope>NUCLEOTIDE SEQUENCE</scope>
    <source>
        <strain evidence="2">Expedition CK06-06</strain>
    </source>
</reference>
<dbReference type="Gene3D" id="3.20.20.80">
    <property type="entry name" value="Glycosidases"/>
    <property type="match status" value="1"/>
</dbReference>
<dbReference type="AlphaFoldDB" id="X0XE49"/>
<evidence type="ECO:0000313" key="2">
    <source>
        <dbReference type="EMBL" id="GAG41375.1"/>
    </source>
</evidence>
<organism evidence="2">
    <name type="scientific">marine sediment metagenome</name>
    <dbReference type="NCBI Taxonomy" id="412755"/>
    <lineage>
        <taxon>unclassified sequences</taxon>
        <taxon>metagenomes</taxon>
        <taxon>ecological metagenomes</taxon>
    </lineage>
</organism>
<feature type="non-terminal residue" evidence="2">
    <location>
        <position position="80"/>
    </location>
</feature>
<dbReference type="Pfam" id="PF01120">
    <property type="entry name" value="Alpha_L_fucos"/>
    <property type="match status" value="1"/>
</dbReference>
<proteinExistence type="predicted"/>
<dbReference type="EMBL" id="BARS01041050">
    <property type="protein sequence ID" value="GAG41375.1"/>
    <property type="molecule type" value="Genomic_DNA"/>
</dbReference>
<evidence type="ECO:0000259" key="1">
    <source>
        <dbReference type="Pfam" id="PF01120"/>
    </source>
</evidence>
<dbReference type="InterPro" id="IPR057739">
    <property type="entry name" value="Glyco_hydro_29_N"/>
</dbReference>
<dbReference type="GO" id="GO:0004560">
    <property type="term" value="F:alpha-L-fucosidase activity"/>
    <property type="evidence" value="ECO:0007669"/>
    <property type="project" value="InterPro"/>
</dbReference>
<comment type="caution">
    <text evidence="2">The sequence shown here is derived from an EMBL/GenBank/DDBJ whole genome shotgun (WGS) entry which is preliminary data.</text>
</comment>